<dbReference type="GO" id="GO:0003677">
    <property type="term" value="F:DNA binding"/>
    <property type="evidence" value="ECO:0007669"/>
    <property type="project" value="UniProtKB-KW"/>
</dbReference>
<feature type="domain" description="Lsr2 dimerization" evidence="2">
    <location>
        <begin position="2"/>
        <end position="36"/>
    </location>
</feature>
<dbReference type="AlphaFoldDB" id="A0A1I6ZZE4"/>
<dbReference type="GO" id="GO:0016746">
    <property type="term" value="F:acyltransferase activity"/>
    <property type="evidence" value="ECO:0007669"/>
    <property type="project" value="InterPro"/>
</dbReference>
<evidence type="ECO:0000259" key="3">
    <source>
        <dbReference type="Pfam" id="PF23359"/>
    </source>
</evidence>
<gene>
    <name evidence="4" type="ORF">SAMN05660657_02347</name>
</gene>
<dbReference type="InterPro" id="IPR042261">
    <property type="entry name" value="Lsr2-like_dimerization"/>
</dbReference>
<keyword evidence="1" id="KW-0238">DNA-binding</keyword>
<reference evidence="5" key="1">
    <citation type="submission" date="2016-10" db="EMBL/GenBank/DDBJ databases">
        <authorList>
            <person name="Varghese N."/>
            <person name="Submissions S."/>
        </authorList>
    </citation>
    <scope>NUCLEOTIDE SEQUENCE [LARGE SCALE GENOMIC DNA]</scope>
    <source>
        <strain evidence="5">DSM 46136</strain>
    </source>
</reference>
<dbReference type="Gene3D" id="3.30.60.230">
    <property type="entry name" value="Lsr2, dimerization domain"/>
    <property type="match status" value="1"/>
</dbReference>
<dbReference type="Pfam" id="PF23359">
    <property type="entry name" value="Lsr2_DNA-bd"/>
    <property type="match status" value="1"/>
</dbReference>
<feature type="domain" description="Lsr2 DNA-binding" evidence="3">
    <location>
        <begin position="55"/>
        <end position="88"/>
    </location>
</feature>
<evidence type="ECO:0000313" key="4">
    <source>
        <dbReference type="EMBL" id="SFT68043.1"/>
    </source>
</evidence>
<dbReference type="Proteomes" id="UP000199546">
    <property type="component" value="Unassembled WGS sequence"/>
</dbReference>
<dbReference type="STRING" id="1296565.SAMN05660657_02347"/>
<organism evidence="4 5">
    <name type="scientific">Geodermatophilus amargosae</name>
    <dbReference type="NCBI Taxonomy" id="1296565"/>
    <lineage>
        <taxon>Bacteria</taxon>
        <taxon>Bacillati</taxon>
        <taxon>Actinomycetota</taxon>
        <taxon>Actinomycetes</taxon>
        <taxon>Geodermatophilales</taxon>
        <taxon>Geodermatophilaceae</taxon>
        <taxon>Geodermatophilus</taxon>
    </lineage>
</organism>
<evidence type="ECO:0000313" key="5">
    <source>
        <dbReference type="Proteomes" id="UP000199546"/>
    </source>
</evidence>
<proteinExistence type="predicted"/>
<dbReference type="Gene3D" id="4.10.320.10">
    <property type="entry name" value="E3-binding domain"/>
    <property type="match status" value="1"/>
</dbReference>
<evidence type="ECO:0000256" key="1">
    <source>
        <dbReference type="ARBA" id="ARBA00023125"/>
    </source>
</evidence>
<dbReference type="Pfam" id="PF11774">
    <property type="entry name" value="Lsr2"/>
    <property type="match status" value="1"/>
</dbReference>
<keyword evidence="5" id="KW-1185">Reference proteome</keyword>
<sequence>MRFALDQTEYELDLSGENAAAMCEAVCRSVAVARKVSSSGGRRAAAPAKPAYEGVDPAAVRAWAAGRGITVSPHGRIRADVVEQYRAAGN</sequence>
<dbReference type="InterPro" id="IPR024412">
    <property type="entry name" value="Lsr2_dim_dom"/>
</dbReference>
<evidence type="ECO:0000259" key="2">
    <source>
        <dbReference type="Pfam" id="PF11774"/>
    </source>
</evidence>
<dbReference type="InterPro" id="IPR055370">
    <property type="entry name" value="Lsr2_DNA-bd"/>
</dbReference>
<dbReference type="InterPro" id="IPR036625">
    <property type="entry name" value="E3-bd_dom_sf"/>
</dbReference>
<dbReference type="EMBL" id="FPBA01000007">
    <property type="protein sequence ID" value="SFT68043.1"/>
    <property type="molecule type" value="Genomic_DNA"/>
</dbReference>
<protein>
    <submittedName>
        <fullName evidence="4">Lsr2 protein</fullName>
    </submittedName>
</protein>
<name>A0A1I6ZZE4_9ACTN</name>
<accession>A0A1I6ZZE4</accession>